<keyword evidence="2" id="KW-1185">Reference proteome</keyword>
<accession>A0ABR6EYQ5</accession>
<dbReference type="EMBL" id="WNXC01000006">
    <property type="protein sequence ID" value="MBB2150379.1"/>
    <property type="molecule type" value="Genomic_DNA"/>
</dbReference>
<dbReference type="Proteomes" id="UP000636110">
    <property type="component" value="Unassembled WGS sequence"/>
</dbReference>
<protein>
    <submittedName>
        <fullName evidence="1">DUF1842 domain-containing protein</fullName>
    </submittedName>
</protein>
<organism evidence="1 2">
    <name type="scientific">Pedobacter gandavensis</name>
    <dbReference type="NCBI Taxonomy" id="2679963"/>
    <lineage>
        <taxon>Bacteria</taxon>
        <taxon>Pseudomonadati</taxon>
        <taxon>Bacteroidota</taxon>
        <taxon>Sphingobacteriia</taxon>
        <taxon>Sphingobacteriales</taxon>
        <taxon>Sphingobacteriaceae</taxon>
        <taxon>Pedobacter</taxon>
    </lineage>
</organism>
<sequence length="149" mass="16708">MITEPIHNEPINLRILCDGLFQPVLHLSLQPQASGMIFGTAIITIKELTGPLNLSFKVVGSYQTQSQHANVCIQLKGHKLMDTEQNPCLFLNLEMNTEYTTGICNYHYHSDINKYVRNATVSSILFATTPSKKLFSVSDLPQKNHYALS</sequence>
<proteinExistence type="predicted"/>
<reference evidence="1 2" key="1">
    <citation type="submission" date="2019-11" db="EMBL/GenBank/DDBJ databases">
        <title>Description of Pedobacter sp. LMG 31462T.</title>
        <authorList>
            <person name="Carlier A."/>
            <person name="Qi S."/>
            <person name="Vandamme P."/>
        </authorList>
    </citation>
    <scope>NUCLEOTIDE SEQUENCE [LARGE SCALE GENOMIC DNA]</scope>
    <source>
        <strain evidence="1 2">LMG 31462</strain>
    </source>
</reference>
<comment type="caution">
    <text evidence="1">The sequence shown here is derived from an EMBL/GenBank/DDBJ whole genome shotgun (WGS) entry which is preliminary data.</text>
</comment>
<dbReference type="RefSeq" id="WP_182959311.1">
    <property type="nucleotide sequence ID" value="NZ_WNXC01000006.1"/>
</dbReference>
<evidence type="ECO:0000313" key="1">
    <source>
        <dbReference type="EMBL" id="MBB2150379.1"/>
    </source>
</evidence>
<gene>
    <name evidence="1" type="ORF">GM920_15890</name>
</gene>
<evidence type="ECO:0000313" key="2">
    <source>
        <dbReference type="Proteomes" id="UP000636110"/>
    </source>
</evidence>
<name>A0ABR6EYQ5_9SPHI</name>